<sequence>AKKLFSQIEEADKNDIKKILECLKRGCAKSPEYYLNLFYSKQPKPDQKISDFCYEIEKLMDKALPNLDEDNRTRMLRSRLLSAVPEHIKSYLELLSDKKWKEIVAIFDKSVDYKEIYQGSFQIKEEVDVQRVEFSAPKFNGSCHFCNKFGHKIADCLARKNQVQRSNTSQGRSRNFEQHNGRKFEQKQNSYYNKRPINELASKYQPRNSEQRQNSFGKKEGYVIDAEIDVESDGSREANMIKCQNYFSKNTNTLNKLIRIESDVEFGGELFVLKFLADSGASASFISPDSLPKKKWLNLRKSNLTIKSALNSETVKTAVGTVRLRFKDWEGEHEFIFTKLSEPAILGIDFLTKFKANFDFTNQKITISDGGNWHQINTVQEIESNDMVQLNLSNKIIVKGYSVNMVKIKLDCYKPRDKVVFEAKAPTVRDMAKGIIWGNCLNEVKDDGTILLSVINTLNREVVIEKGSSIGDVYMADEAFL</sequence>
<evidence type="ECO:0000256" key="1">
    <source>
        <dbReference type="SAM" id="MobiDB-lite"/>
    </source>
</evidence>
<reference evidence="2 3" key="1">
    <citation type="journal article" date="2018" name="Sci. Rep.">
        <title>Genomic signatures of local adaptation to the degree of environmental predictability in rotifers.</title>
        <authorList>
            <person name="Franch-Gras L."/>
            <person name="Hahn C."/>
            <person name="Garcia-Roger E.M."/>
            <person name="Carmona M.J."/>
            <person name="Serra M."/>
            <person name="Gomez A."/>
        </authorList>
    </citation>
    <scope>NUCLEOTIDE SEQUENCE [LARGE SCALE GENOMIC DNA]</scope>
    <source>
        <strain evidence="2">HYR1</strain>
    </source>
</reference>
<feature type="non-terminal residue" evidence="2">
    <location>
        <position position="1"/>
    </location>
</feature>
<dbReference type="CDD" id="cd00303">
    <property type="entry name" value="retropepsin_like"/>
    <property type="match status" value="1"/>
</dbReference>
<evidence type="ECO:0008006" key="4">
    <source>
        <dbReference type="Google" id="ProtNLM"/>
    </source>
</evidence>
<dbReference type="Gene3D" id="2.40.70.10">
    <property type="entry name" value="Acid Proteases"/>
    <property type="match status" value="1"/>
</dbReference>
<accession>A0A3M7RMG6</accession>
<feature type="non-terminal residue" evidence="2">
    <location>
        <position position="481"/>
    </location>
</feature>
<dbReference type="OrthoDB" id="10149268at2759"/>
<dbReference type="SUPFAM" id="SSF50630">
    <property type="entry name" value="Acid proteases"/>
    <property type="match status" value="1"/>
</dbReference>
<protein>
    <recommendedName>
        <fullName evidence="4">Peptidase A2 domain-containing protein</fullName>
    </recommendedName>
</protein>
<dbReference type="AlphaFoldDB" id="A0A3M7RMG6"/>
<gene>
    <name evidence="2" type="ORF">BpHYR1_006880</name>
</gene>
<comment type="caution">
    <text evidence="2">The sequence shown here is derived from an EMBL/GenBank/DDBJ whole genome shotgun (WGS) entry which is preliminary data.</text>
</comment>
<evidence type="ECO:0000313" key="3">
    <source>
        <dbReference type="Proteomes" id="UP000276133"/>
    </source>
</evidence>
<dbReference type="Proteomes" id="UP000276133">
    <property type="component" value="Unassembled WGS sequence"/>
</dbReference>
<proteinExistence type="predicted"/>
<dbReference type="InterPro" id="IPR021109">
    <property type="entry name" value="Peptidase_aspartic_dom_sf"/>
</dbReference>
<feature type="compositionally biased region" description="Polar residues" evidence="1">
    <location>
        <begin position="164"/>
        <end position="173"/>
    </location>
</feature>
<dbReference type="EMBL" id="REGN01003110">
    <property type="protein sequence ID" value="RNA24498.1"/>
    <property type="molecule type" value="Genomic_DNA"/>
</dbReference>
<feature type="region of interest" description="Disordered" evidence="1">
    <location>
        <begin position="164"/>
        <end position="188"/>
    </location>
</feature>
<evidence type="ECO:0000313" key="2">
    <source>
        <dbReference type="EMBL" id="RNA24498.1"/>
    </source>
</evidence>
<feature type="compositionally biased region" description="Basic and acidic residues" evidence="1">
    <location>
        <begin position="174"/>
        <end position="186"/>
    </location>
</feature>
<name>A0A3M7RMG6_BRAPC</name>
<organism evidence="2 3">
    <name type="scientific">Brachionus plicatilis</name>
    <name type="common">Marine rotifer</name>
    <name type="synonym">Brachionus muelleri</name>
    <dbReference type="NCBI Taxonomy" id="10195"/>
    <lineage>
        <taxon>Eukaryota</taxon>
        <taxon>Metazoa</taxon>
        <taxon>Spiralia</taxon>
        <taxon>Gnathifera</taxon>
        <taxon>Rotifera</taxon>
        <taxon>Eurotatoria</taxon>
        <taxon>Monogononta</taxon>
        <taxon>Pseudotrocha</taxon>
        <taxon>Ploima</taxon>
        <taxon>Brachionidae</taxon>
        <taxon>Brachionus</taxon>
    </lineage>
</organism>
<dbReference type="Pfam" id="PF08284">
    <property type="entry name" value="RVP_2"/>
    <property type="match status" value="1"/>
</dbReference>
<keyword evidence="3" id="KW-1185">Reference proteome</keyword>